<protein>
    <submittedName>
        <fullName evidence="3">Long-chain-fatty-acid--CoA ligase</fullName>
    </submittedName>
</protein>
<dbReference type="GO" id="GO:0016877">
    <property type="term" value="F:ligase activity, forming carbon-sulfur bonds"/>
    <property type="evidence" value="ECO:0007669"/>
    <property type="project" value="UniProtKB-ARBA"/>
</dbReference>
<dbReference type="Proteomes" id="UP000630887">
    <property type="component" value="Unassembled WGS sequence"/>
</dbReference>
<evidence type="ECO:0000259" key="1">
    <source>
        <dbReference type="Pfam" id="PF00501"/>
    </source>
</evidence>
<feature type="domain" description="AMP-binding enzyme C-terminal" evidence="2">
    <location>
        <begin position="395"/>
        <end position="471"/>
    </location>
</feature>
<dbReference type="InterPro" id="IPR042099">
    <property type="entry name" value="ANL_N_sf"/>
</dbReference>
<dbReference type="PANTHER" id="PTHR43767">
    <property type="entry name" value="LONG-CHAIN-FATTY-ACID--COA LIGASE"/>
    <property type="match status" value="1"/>
</dbReference>
<reference evidence="3 4" key="1">
    <citation type="submission" date="2021-01" db="EMBL/GenBank/DDBJ databases">
        <title>Whole genome shotgun sequence of Catellatospora coxensis NBRC 107359.</title>
        <authorList>
            <person name="Komaki H."/>
            <person name="Tamura T."/>
        </authorList>
    </citation>
    <scope>NUCLEOTIDE SEQUENCE [LARGE SCALE GENOMIC DNA]</scope>
    <source>
        <strain evidence="3 4">NBRC 107359</strain>
    </source>
</reference>
<dbReference type="PANTHER" id="PTHR43767:SF10">
    <property type="entry name" value="SURFACTIN SYNTHASE SUBUNIT 1"/>
    <property type="match status" value="1"/>
</dbReference>
<evidence type="ECO:0000259" key="2">
    <source>
        <dbReference type="Pfam" id="PF13193"/>
    </source>
</evidence>
<dbReference type="InterPro" id="IPR000873">
    <property type="entry name" value="AMP-dep_synth/lig_dom"/>
</dbReference>
<dbReference type="InterPro" id="IPR045851">
    <property type="entry name" value="AMP-bd_C_sf"/>
</dbReference>
<feature type="domain" description="AMP-dependent synthetase/ligase" evidence="1">
    <location>
        <begin position="21"/>
        <end position="341"/>
    </location>
</feature>
<accession>A0A8J3P9N2</accession>
<organism evidence="3 4">
    <name type="scientific">Catellatospora coxensis</name>
    <dbReference type="NCBI Taxonomy" id="310354"/>
    <lineage>
        <taxon>Bacteria</taxon>
        <taxon>Bacillati</taxon>
        <taxon>Actinomycetota</taxon>
        <taxon>Actinomycetes</taxon>
        <taxon>Micromonosporales</taxon>
        <taxon>Micromonosporaceae</taxon>
        <taxon>Catellatospora</taxon>
    </lineage>
</organism>
<comment type="caution">
    <text evidence="3">The sequence shown here is derived from an EMBL/GenBank/DDBJ whole genome shotgun (WGS) entry which is preliminary data.</text>
</comment>
<dbReference type="InterPro" id="IPR020845">
    <property type="entry name" value="AMP-binding_CS"/>
</dbReference>
<dbReference type="RefSeq" id="WP_203696357.1">
    <property type="nucleotide sequence ID" value="NZ_BAAALC010000002.1"/>
</dbReference>
<dbReference type="Pfam" id="PF13193">
    <property type="entry name" value="AMP-binding_C"/>
    <property type="match status" value="1"/>
</dbReference>
<dbReference type="SUPFAM" id="SSF56801">
    <property type="entry name" value="Acetyl-CoA synthetase-like"/>
    <property type="match status" value="1"/>
</dbReference>
<dbReference type="PROSITE" id="PS00455">
    <property type="entry name" value="AMP_BINDING"/>
    <property type="match status" value="1"/>
</dbReference>
<evidence type="ECO:0000313" key="3">
    <source>
        <dbReference type="EMBL" id="GIG09421.1"/>
    </source>
</evidence>
<dbReference type="EMBL" id="BONI01000064">
    <property type="protein sequence ID" value="GIG09421.1"/>
    <property type="molecule type" value="Genomic_DNA"/>
</dbReference>
<dbReference type="AlphaFoldDB" id="A0A8J3P9N2"/>
<gene>
    <name evidence="3" type="primary">fadD_3</name>
    <name evidence="3" type="ORF">Cco03nite_61210</name>
</gene>
<name>A0A8J3P9N2_9ACTN</name>
<dbReference type="InterPro" id="IPR050237">
    <property type="entry name" value="ATP-dep_AMP-bd_enzyme"/>
</dbReference>
<keyword evidence="4" id="KW-1185">Reference proteome</keyword>
<sequence>MPGIGEPPLQPCRTVPGLLTWRRARNPADVAIEVAGVDTLTFEQWDRDAAALASALRSRGVTAGAAVGLVFAGRDWTSFAVAYCGVQRAGAVAVPLPDQLPPARLSQLLAACGADLVISGRAEVDALVAAGTPDPADDARSGAIAQILFTSGTSGRPKAVAATHANLTDGVPAHPKRLALAHSRRFLHAFPIGTNAAQTMLINALTARPSALTLPRFTPRRFAQRLPEVGTVFLVPATAIELLDSGALDGLDLSGVNLVGSTAAPLPPSVALRLSRVFPSAAIVNHYTSTEAAPAHTNMIFDPARPDAVGRVTTGAVRITDADGGPLPDGEIGHVWLRSPHARRYLGDDDATRDTFQDGWVRMGDLGRLLGGHLYLSDRDSDVVKSGAYKISTLEVEAALHEHPAVAAAAVVGVPHPVLGARLAAAIVPRPDAGEVGLPGIRAFLAERLADHQLPGDLLVLDQLPRNDAGKVLKRQLVKLFPAGTGGGA</sequence>
<proteinExistence type="predicted"/>
<dbReference type="InterPro" id="IPR025110">
    <property type="entry name" value="AMP-bd_C"/>
</dbReference>
<dbReference type="Pfam" id="PF00501">
    <property type="entry name" value="AMP-binding"/>
    <property type="match status" value="1"/>
</dbReference>
<dbReference type="Gene3D" id="3.40.50.12780">
    <property type="entry name" value="N-terminal domain of ligase-like"/>
    <property type="match status" value="1"/>
</dbReference>
<keyword evidence="3" id="KW-0436">Ligase</keyword>
<dbReference type="Gene3D" id="3.30.300.30">
    <property type="match status" value="1"/>
</dbReference>
<evidence type="ECO:0000313" key="4">
    <source>
        <dbReference type="Proteomes" id="UP000630887"/>
    </source>
</evidence>